<organism evidence="2 3">
    <name type="scientific">Phaeobacter italicus</name>
    <dbReference type="NCBI Taxonomy" id="481446"/>
    <lineage>
        <taxon>Bacteria</taxon>
        <taxon>Pseudomonadati</taxon>
        <taxon>Pseudomonadota</taxon>
        <taxon>Alphaproteobacteria</taxon>
        <taxon>Rhodobacterales</taxon>
        <taxon>Roseobacteraceae</taxon>
        <taxon>Phaeobacter</taxon>
    </lineage>
</organism>
<accession>A0A0H5DLE8</accession>
<dbReference type="STRING" id="481446.NIT7645_03512"/>
<protein>
    <submittedName>
        <fullName evidence="2">Uncharacterized protein</fullName>
    </submittedName>
</protein>
<name>A0A0H5DLE8_9RHOB</name>
<proteinExistence type="predicted"/>
<dbReference type="RefSeq" id="WP_008561785.1">
    <property type="nucleotide sequence ID" value="NZ_BSKQ01000001.1"/>
</dbReference>
<dbReference type="Proteomes" id="UP000043764">
    <property type="component" value="Unassembled WGS sequence"/>
</dbReference>
<evidence type="ECO:0000313" key="2">
    <source>
        <dbReference type="EMBL" id="CRL12089.1"/>
    </source>
</evidence>
<keyword evidence="1" id="KW-0732">Signal</keyword>
<feature type="chain" id="PRO_5009773505" evidence="1">
    <location>
        <begin position="24"/>
        <end position="52"/>
    </location>
</feature>
<dbReference type="EMBL" id="CVRL01000037">
    <property type="protein sequence ID" value="CRL12089.1"/>
    <property type="molecule type" value="Genomic_DNA"/>
</dbReference>
<sequence length="52" mass="5269">MTAFRIFMCLLAAIAIGSATYVARTGYGGASSDLTASIRAASAGNALNRSVK</sequence>
<dbReference type="AlphaFoldDB" id="A0A0H5DLE8"/>
<evidence type="ECO:0000256" key="1">
    <source>
        <dbReference type="SAM" id="SignalP"/>
    </source>
</evidence>
<reference evidence="2 3" key="1">
    <citation type="submission" date="2015-05" db="EMBL/GenBank/DDBJ databases">
        <authorList>
            <person name="Rodrigo-Torres Lidia"/>
            <person name="Arahal R.David."/>
        </authorList>
    </citation>
    <scope>NUCLEOTIDE SEQUENCE [LARGE SCALE GENOMIC DNA]</scope>
    <source>
        <strain evidence="2 3">CECT 7321</strain>
    </source>
</reference>
<feature type="signal peptide" evidence="1">
    <location>
        <begin position="1"/>
        <end position="23"/>
    </location>
</feature>
<evidence type="ECO:0000313" key="3">
    <source>
        <dbReference type="Proteomes" id="UP000043764"/>
    </source>
</evidence>
<keyword evidence="3" id="KW-1185">Reference proteome</keyword>
<gene>
    <name evidence="2" type="ORF">NIT7321_02961</name>
</gene>
<dbReference type="GeneID" id="78399102"/>